<dbReference type="SUPFAM" id="SSF54534">
    <property type="entry name" value="FKBP-like"/>
    <property type="match status" value="1"/>
</dbReference>
<dbReference type="OrthoDB" id="9812372at2"/>
<evidence type="ECO:0000256" key="12">
    <source>
        <dbReference type="SAM" id="Phobius"/>
    </source>
</evidence>
<dbReference type="Pfam" id="PF13623">
    <property type="entry name" value="SurA_N_2"/>
    <property type="match status" value="1"/>
</dbReference>
<dbReference type="GO" id="GO:0005886">
    <property type="term" value="C:plasma membrane"/>
    <property type="evidence" value="ECO:0007669"/>
    <property type="project" value="UniProtKB-SubCell"/>
</dbReference>
<keyword evidence="11" id="KW-0697">Rotamase</keyword>
<evidence type="ECO:0000256" key="8">
    <source>
        <dbReference type="ARBA" id="ARBA00038408"/>
    </source>
</evidence>
<comment type="subcellular location">
    <subcellularLocation>
        <location evidence="1">Cell inner membrane</location>
        <topology evidence="1">Single-pass type II membrane protein</topology>
        <orientation evidence="1">Periplasmic side</orientation>
    </subcellularLocation>
</comment>
<evidence type="ECO:0000259" key="13">
    <source>
        <dbReference type="PROSITE" id="PS50198"/>
    </source>
</evidence>
<evidence type="ECO:0000256" key="1">
    <source>
        <dbReference type="ARBA" id="ARBA00004382"/>
    </source>
</evidence>
<evidence type="ECO:0000256" key="7">
    <source>
        <dbReference type="ARBA" id="ARBA00023186"/>
    </source>
</evidence>
<evidence type="ECO:0000256" key="4">
    <source>
        <dbReference type="ARBA" id="ARBA00022692"/>
    </source>
</evidence>
<keyword evidence="5 12" id="KW-1133">Transmembrane helix</keyword>
<evidence type="ECO:0000313" key="15">
    <source>
        <dbReference type="Proteomes" id="UP000179797"/>
    </source>
</evidence>
<keyword evidence="7" id="KW-0143">Chaperone</keyword>
<name>A0A1S1Z278_FLAPC</name>
<organism evidence="14 15">
    <name type="scientific">Flammeovirga pacifica</name>
    <dbReference type="NCBI Taxonomy" id="915059"/>
    <lineage>
        <taxon>Bacteria</taxon>
        <taxon>Pseudomonadati</taxon>
        <taxon>Bacteroidota</taxon>
        <taxon>Cytophagia</taxon>
        <taxon>Cytophagales</taxon>
        <taxon>Flammeovirgaceae</taxon>
        <taxon>Flammeovirga</taxon>
    </lineage>
</organism>
<keyword evidence="2" id="KW-1003">Cell membrane</keyword>
<protein>
    <recommendedName>
        <fullName evidence="9">Periplasmic chaperone PpiD</fullName>
    </recommendedName>
    <alternativeName>
        <fullName evidence="10">Periplasmic folding chaperone</fullName>
    </alternativeName>
</protein>
<dbReference type="AlphaFoldDB" id="A0A1S1Z278"/>
<dbReference type="Proteomes" id="UP000179797">
    <property type="component" value="Unassembled WGS sequence"/>
</dbReference>
<dbReference type="EMBL" id="JRYR02000001">
    <property type="protein sequence ID" value="OHX67342.1"/>
    <property type="molecule type" value="Genomic_DNA"/>
</dbReference>
<dbReference type="STRING" id="915059.NH26_13815"/>
<dbReference type="InterPro" id="IPR027304">
    <property type="entry name" value="Trigger_fact/SurA_dom_sf"/>
</dbReference>
<accession>A0A1S1Z278</accession>
<evidence type="ECO:0000256" key="2">
    <source>
        <dbReference type="ARBA" id="ARBA00022475"/>
    </source>
</evidence>
<reference evidence="14 15" key="1">
    <citation type="journal article" date="2012" name="Int. J. Syst. Evol. Microbiol.">
        <title>Flammeovirga pacifica sp. nov., isolated from deep-sea sediment.</title>
        <authorList>
            <person name="Xu H."/>
            <person name="Fu Y."/>
            <person name="Yang N."/>
            <person name="Ding Z."/>
            <person name="Lai Q."/>
            <person name="Zeng R."/>
        </authorList>
    </citation>
    <scope>NUCLEOTIDE SEQUENCE [LARGE SCALE GENOMIC DNA]</scope>
    <source>
        <strain evidence="15">DSM 24597 / LMG 26175 / WPAGA1</strain>
    </source>
</reference>
<dbReference type="PANTHER" id="PTHR47529">
    <property type="entry name" value="PEPTIDYL-PROLYL CIS-TRANS ISOMERASE D"/>
    <property type="match status" value="1"/>
</dbReference>
<evidence type="ECO:0000256" key="11">
    <source>
        <dbReference type="PROSITE-ProRule" id="PRU00278"/>
    </source>
</evidence>
<evidence type="ECO:0000256" key="10">
    <source>
        <dbReference type="ARBA" id="ARBA00042775"/>
    </source>
</evidence>
<dbReference type="InterPro" id="IPR000297">
    <property type="entry name" value="PPIase_PpiC"/>
</dbReference>
<dbReference type="RefSeq" id="WP_044229737.1">
    <property type="nucleotide sequence ID" value="NZ_JRYR02000001.1"/>
</dbReference>
<dbReference type="PANTHER" id="PTHR47529:SF1">
    <property type="entry name" value="PERIPLASMIC CHAPERONE PPID"/>
    <property type="match status" value="1"/>
</dbReference>
<dbReference type="Pfam" id="PF13616">
    <property type="entry name" value="Rotamase_3"/>
    <property type="match status" value="1"/>
</dbReference>
<keyword evidence="3" id="KW-0997">Cell inner membrane</keyword>
<sequence length="698" mass="77570">MAIITSIREKSGWAIGVIAVGLILFMVGGDLLSPNSTLLGNNKQIVGEIGGDEIELREFSAIVENIKANYPTPPNEQQMQGVRQAAWNEMIYRIAYKNQMDDLGITVTEEEMSDIISGNNIDPAFGQYFRDSTGQVSKENIKQYLSMLKTQGANSQQYQQFVNIEQQLRTSRGRIKYENLISRTSYASDLEAKKEYEKQNDKVEIAYLNVPFYSVADSLVDVSDSDIKAYYNNNQHEFERKANRGIEFVSFSVKPSDSDKEMLEGELKDLSRSFAKTSNDTAFVDSHSEGATNLMSVNMTGVPTYMLNEDITEGQIYGPYFAAGAYRIYKVIGTSEDSVYSARASHILFKNDKDDAAAKREALATLRKIQNGENFEDLAKKVGDAAPTTKANGGDLNWFAKGRMVKEFDQVVFGARRAGLVNKLVKTQFGYHIIKVTETKTKKMYDLAIVEKKLTPSDATINEAYRKASVFASTVKSGRDAFEAKAEEEKIFVEQALNIAPEATFINSLRGNSVRQVVRWAYTEAQVNDVSEVFDLDDRFVVATLMSSREEGVADFAEVKNEAKVQATKAKKAEYIVNKLSGLSGDLASIAKAYGNGAKTDIVNELQFSDISIQGVGIAPKAIGTAFGLKEGATSTPIVDENSVVIVKVRSAEKALETADYTIYQNQVEQRSQRYAFNKILDAVTELSDVKDERYKFF</sequence>
<keyword evidence="15" id="KW-1185">Reference proteome</keyword>
<keyword evidence="6 12" id="KW-0472">Membrane</keyword>
<keyword evidence="11" id="KW-0413">Isomerase</keyword>
<evidence type="ECO:0000256" key="3">
    <source>
        <dbReference type="ARBA" id="ARBA00022519"/>
    </source>
</evidence>
<dbReference type="GO" id="GO:0003755">
    <property type="term" value="F:peptidyl-prolyl cis-trans isomerase activity"/>
    <property type="evidence" value="ECO:0007669"/>
    <property type="project" value="UniProtKB-KW"/>
</dbReference>
<feature type="domain" description="PpiC" evidence="13">
    <location>
        <begin position="339"/>
        <end position="438"/>
    </location>
</feature>
<comment type="similarity">
    <text evidence="8">Belongs to the PpiD chaperone family.</text>
</comment>
<dbReference type="PROSITE" id="PS50198">
    <property type="entry name" value="PPIC_PPIASE_2"/>
    <property type="match status" value="1"/>
</dbReference>
<dbReference type="Gene3D" id="3.10.50.40">
    <property type="match status" value="1"/>
</dbReference>
<comment type="caution">
    <text evidence="14">The sequence shown here is derived from an EMBL/GenBank/DDBJ whole genome shotgun (WGS) entry which is preliminary data.</text>
</comment>
<proteinExistence type="inferred from homology"/>
<evidence type="ECO:0000256" key="6">
    <source>
        <dbReference type="ARBA" id="ARBA00023136"/>
    </source>
</evidence>
<dbReference type="InterPro" id="IPR046357">
    <property type="entry name" value="PPIase_dom_sf"/>
</dbReference>
<feature type="transmembrane region" description="Helical" evidence="12">
    <location>
        <begin position="12"/>
        <end position="32"/>
    </location>
</feature>
<evidence type="ECO:0000313" key="14">
    <source>
        <dbReference type="EMBL" id="OHX67342.1"/>
    </source>
</evidence>
<evidence type="ECO:0000256" key="9">
    <source>
        <dbReference type="ARBA" id="ARBA00040743"/>
    </source>
</evidence>
<dbReference type="InterPro" id="IPR052029">
    <property type="entry name" value="PpiD_chaperone"/>
</dbReference>
<evidence type="ECO:0000256" key="5">
    <source>
        <dbReference type="ARBA" id="ARBA00022989"/>
    </source>
</evidence>
<keyword evidence="4 12" id="KW-0812">Transmembrane</keyword>
<dbReference type="SUPFAM" id="SSF109998">
    <property type="entry name" value="Triger factor/SurA peptide-binding domain-like"/>
    <property type="match status" value="1"/>
</dbReference>
<gene>
    <name evidence="14" type="ORF">NH26_13815</name>
</gene>